<accession>A0A139H6C4</accession>
<sequence length="140" mass="16008">MPQLEEHDAWSATFPEWPENEFEENNKDLPNRCRLIPLAENDMWELCVRKGAMEERTAKTWSKVSQEVSMTDQPNEQRWKQTDAGTTSKQPERRGKARQESSGSPKLIELLIENHRAAQKTLAAEFHQTSAQASLGVDGE</sequence>
<proteinExistence type="predicted"/>
<dbReference type="Proteomes" id="UP000070133">
    <property type="component" value="Unassembled WGS sequence"/>
</dbReference>
<dbReference type="AlphaFoldDB" id="A0A139H6C4"/>
<feature type="region of interest" description="Disordered" evidence="1">
    <location>
        <begin position="56"/>
        <end position="107"/>
    </location>
</feature>
<organism evidence="2 3">
    <name type="scientific">Pseudocercospora eumusae</name>
    <dbReference type="NCBI Taxonomy" id="321146"/>
    <lineage>
        <taxon>Eukaryota</taxon>
        <taxon>Fungi</taxon>
        <taxon>Dikarya</taxon>
        <taxon>Ascomycota</taxon>
        <taxon>Pezizomycotina</taxon>
        <taxon>Dothideomycetes</taxon>
        <taxon>Dothideomycetidae</taxon>
        <taxon>Mycosphaerellales</taxon>
        <taxon>Mycosphaerellaceae</taxon>
        <taxon>Pseudocercospora</taxon>
    </lineage>
</organism>
<comment type="caution">
    <text evidence="2">The sequence shown here is derived from an EMBL/GenBank/DDBJ whole genome shotgun (WGS) entry which is preliminary data.</text>
</comment>
<dbReference type="OrthoDB" id="9451547at2759"/>
<feature type="compositionally biased region" description="Basic and acidic residues" evidence="1">
    <location>
        <begin position="90"/>
        <end position="99"/>
    </location>
</feature>
<reference evidence="2 3" key="1">
    <citation type="submission" date="2015-07" db="EMBL/GenBank/DDBJ databases">
        <title>Comparative genomics of the Sigatoka disease complex on banana suggests a link between parallel evolutionary changes in Pseudocercospora fijiensis and Pseudocercospora eumusae and increased virulence on the banana host.</title>
        <authorList>
            <person name="Chang T.-C."/>
            <person name="Salvucci A."/>
            <person name="Crous P.W."/>
            <person name="Stergiopoulos I."/>
        </authorList>
    </citation>
    <scope>NUCLEOTIDE SEQUENCE [LARGE SCALE GENOMIC DNA]</scope>
    <source>
        <strain evidence="2 3">CBS 114824</strain>
    </source>
</reference>
<evidence type="ECO:0000256" key="1">
    <source>
        <dbReference type="SAM" id="MobiDB-lite"/>
    </source>
</evidence>
<name>A0A139H6C4_9PEZI</name>
<feature type="region of interest" description="Disordered" evidence="1">
    <location>
        <begin position="1"/>
        <end position="26"/>
    </location>
</feature>
<gene>
    <name evidence="2" type="ORF">AC578_8791</name>
</gene>
<evidence type="ECO:0000313" key="3">
    <source>
        <dbReference type="Proteomes" id="UP000070133"/>
    </source>
</evidence>
<dbReference type="EMBL" id="LFZN01000124">
    <property type="protein sequence ID" value="KXS98020.1"/>
    <property type="molecule type" value="Genomic_DNA"/>
</dbReference>
<feature type="compositionally biased region" description="Polar residues" evidence="1">
    <location>
        <begin position="59"/>
        <end position="74"/>
    </location>
</feature>
<protein>
    <submittedName>
        <fullName evidence="2">Uncharacterized protein</fullName>
    </submittedName>
</protein>
<evidence type="ECO:0000313" key="2">
    <source>
        <dbReference type="EMBL" id="KXS98020.1"/>
    </source>
</evidence>
<keyword evidence="3" id="KW-1185">Reference proteome</keyword>